<keyword evidence="1" id="KW-0472">Membrane</keyword>
<accession>A0A553NB12</accession>
<evidence type="ECO:0000313" key="3">
    <source>
        <dbReference type="Proteomes" id="UP000318571"/>
    </source>
</evidence>
<proteinExistence type="predicted"/>
<dbReference type="Proteomes" id="UP000318571">
    <property type="component" value="Chromosome 10"/>
</dbReference>
<feature type="transmembrane region" description="Helical" evidence="1">
    <location>
        <begin position="41"/>
        <end position="64"/>
    </location>
</feature>
<feature type="transmembrane region" description="Helical" evidence="1">
    <location>
        <begin position="76"/>
        <end position="101"/>
    </location>
</feature>
<keyword evidence="3" id="KW-1185">Reference proteome</keyword>
<comment type="caution">
    <text evidence="2">The sequence shown here is derived from an EMBL/GenBank/DDBJ whole genome shotgun (WGS) entry which is preliminary data.</text>
</comment>
<feature type="transmembrane region" description="Helical" evidence="1">
    <location>
        <begin position="12"/>
        <end position="29"/>
    </location>
</feature>
<name>A0A553NB12_TIGCA</name>
<reference evidence="2 3" key="1">
    <citation type="journal article" date="2018" name="Nat. Ecol. Evol.">
        <title>Genomic signatures of mitonuclear coevolution across populations of Tigriopus californicus.</title>
        <authorList>
            <person name="Barreto F.S."/>
            <person name="Watson E.T."/>
            <person name="Lima T.G."/>
            <person name="Willett C.S."/>
            <person name="Edmands S."/>
            <person name="Li W."/>
            <person name="Burton R.S."/>
        </authorList>
    </citation>
    <scope>NUCLEOTIDE SEQUENCE [LARGE SCALE GENOMIC DNA]</scope>
    <source>
        <strain evidence="2 3">San Diego</strain>
    </source>
</reference>
<dbReference type="EMBL" id="VCGU01000458">
    <property type="protein sequence ID" value="TRY62569.1"/>
    <property type="molecule type" value="Genomic_DNA"/>
</dbReference>
<gene>
    <name evidence="2" type="ORF">TCAL_11708</name>
</gene>
<keyword evidence="1" id="KW-1133">Transmembrane helix</keyword>
<protein>
    <submittedName>
        <fullName evidence="2">Uncharacterized protein</fullName>
    </submittedName>
</protein>
<evidence type="ECO:0000256" key="1">
    <source>
        <dbReference type="SAM" id="Phobius"/>
    </source>
</evidence>
<evidence type="ECO:0000313" key="2">
    <source>
        <dbReference type="EMBL" id="TRY62569.1"/>
    </source>
</evidence>
<dbReference type="AlphaFoldDB" id="A0A553NB12"/>
<organism evidence="2 3">
    <name type="scientific">Tigriopus californicus</name>
    <name type="common">Marine copepod</name>
    <dbReference type="NCBI Taxonomy" id="6832"/>
    <lineage>
        <taxon>Eukaryota</taxon>
        <taxon>Metazoa</taxon>
        <taxon>Ecdysozoa</taxon>
        <taxon>Arthropoda</taxon>
        <taxon>Crustacea</taxon>
        <taxon>Multicrustacea</taxon>
        <taxon>Hexanauplia</taxon>
        <taxon>Copepoda</taxon>
        <taxon>Harpacticoida</taxon>
        <taxon>Harpacticidae</taxon>
        <taxon>Tigriopus</taxon>
    </lineage>
</organism>
<sequence>MELPHEKLRAWGSIFLCLLALAFYSVLMISPSDFNDIDKDYLGSIIMIVSVTTRSFLGLATECFSKSAQSFFKHPVFIFLRALSDFSIMSCCIYAIISFAASLER</sequence>
<keyword evidence="1" id="KW-0812">Transmembrane</keyword>